<protein>
    <submittedName>
        <fullName evidence="1">Uncharacterized protein</fullName>
    </submittedName>
</protein>
<accession>A0AA41YM11</accession>
<gene>
    <name evidence="1" type="ORF">OL599_17465</name>
</gene>
<comment type="caution">
    <text evidence="1">The sequence shown here is derived from an EMBL/GenBank/DDBJ whole genome shotgun (WGS) entry which is preliminary data.</text>
</comment>
<keyword evidence="2" id="KW-1185">Reference proteome</keyword>
<dbReference type="Proteomes" id="UP001165679">
    <property type="component" value="Unassembled WGS sequence"/>
</dbReference>
<evidence type="ECO:0000313" key="1">
    <source>
        <dbReference type="EMBL" id="MCW3476361.1"/>
    </source>
</evidence>
<dbReference type="EMBL" id="JAPDNT010000018">
    <property type="protein sequence ID" value="MCW3476361.1"/>
    <property type="molecule type" value="Genomic_DNA"/>
</dbReference>
<organism evidence="1 2">
    <name type="scientific">Limobrevibacterium gyesilva</name>
    <dbReference type="NCBI Taxonomy" id="2991712"/>
    <lineage>
        <taxon>Bacteria</taxon>
        <taxon>Pseudomonadati</taxon>
        <taxon>Pseudomonadota</taxon>
        <taxon>Alphaproteobacteria</taxon>
        <taxon>Acetobacterales</taxon>
        <taxon>Acetobacteraceae</taxon>
        <taxon>Limobrevibacterium</taxon>
    </lineage>
</organism>
<evidence type="ECO:0000313" key="2">
    <source>
        <dbReference type="Proteomes" id="UP001165679"/>
    </source>
</evidence>
<dbReference type="AlphaFoldDB" id="A0AA41YM11"/>
<sequence>MLGDILRGLTDSAEAEAVLAAVGDQGMLERIRQEAAAKGVTAGAWVAAAIRHLLDHGGEEVWLDLLGKMSGSPQPGAAAVQAVLAHAFPDPAKARVARPAPTQERRG</sequence>
<name>A0AA41YM11_9PROT</name>
<proteinExistence type="predicted"/>
<reference evidence="1" key="2">
    <citation type="submission" date="2022-10" db="EMBL/GenBank/DDBJ databases">
        <authorList>
            <person name="Trinh H.N."/>
        </authorList>
    </citation>
    <scope>NUCLEOTIDE SEQUENCE</scope>
    <source>
        <strain evidence="1">RN2-1</strain>
    </source>
</reference>
<dbReference type="RefSeq" id="WP_264715144.1">
    <property type="nucleotide sequence ID" value="NZ_JAPDNT010000018.1"/>
</dbReference>
<reference evidence="1" key="1">
    <citation type="submission" date="2022-09" db="EMBL/GenBank/DDBJ databases">
        <title>Rhodovastum sp. nov. RN2-1 isolated from soil in Seongnam, South Korea.</title>
        <authorList>
            <person name="Le N.T."/>
        </authorList>
    </citation>
    <scope>NUCLEOTIDE SEQUENCE</scope>
    <source>
        <strain evidence="1">RN2-1</strain>
    </source>
</reference>